<dbReference type="PANTHER" id="PTHR30024:SF46">
    <property type="entry name" value="ABC TRANSPORTER, SUBSTRATE-BINDING LIPOPROTEIN"/>
    <property type="match status" value="1"/>
</dbReference>
<evidence type="ECO:0000256" key="5">
    <source>
        <dbReference type="ARBA" id="ARBA00023136"/>
    </source>
</evidence>
<dbReference type="Proteomes" id="UP000515909">
    <property type="component" value="Chromosome"/>
</dbReference>
<organism evidence="10 11">
    <name type="scientific">Caproicibacter fermentans</name>
    <dbReference type="NCBI Taxonomy" id="2576756"/>
    <lineage>
        <taxon>Bacteria</taxon>
        <taxon>Bacillati</taxon>
        <taxon>Bacillota</taxon>
        <taxon>Clostridia</taxon>
        <taxon>Eubacteriales</taxon>
        <taxon>Acutalibacteraceae</taxon>
        <taxon>Caproicibacter</taxon>
    </lineage>
</organism>
<dbReference type="InterPro" id="IPR001638">
    <property type="entry name" value="Solute-binding_3/MltF_N"/>
</dbReference>
<keyword evidence="6" id="KW-0564">Palmitate</keyword>
<evidence type="ECO:0000313" key="11">
    <source>
        <dbReference type="Proteomes" id="UP000515909"/>
    </source>
</evidence>
<dbReference type="KEGG" id="cfem:HCR03_05640"/>
<dbReference type="SUPFAM" id="SSF53850">
    <property type="entry name" value="Periplasmic binding protein-like II"/>
    <property type="match status" value="1"/>
</dbReference>
<evidence type="ECO:0000256" key="8">
    <source>
        <dbReference type="SAM" id="SignalP"/>
    </source>
</evidence>
<evidence type="ECO:0000259" key="9">
    <source>
        <dbReference type="SMART" id="SM00062"/>
    </source>
</evidence>
<dbReference type="SMART" id="SM00062">
    <property type="entry name" value="PBPb"/>
    <property type="match status" value="1"/>
</dbReference>
<dbReference type="InterPro" id="IPR004872">
    <property type="entry name" value="Lipoprotein_NlpA"/>
</dbReference>
<name>A0A7G8TDP0_9FIRM</name>
<dbReference type="PANTHER" id="PTHR30024">
    <property type="entry name" value="ALIPHATIC SULFONATES-BINDING PROTEIN-RELATED"/>
    <property type="match status" value="1"/>
</dbReference>
<dbReference type="EMBL" id="CP060286">
    <property type="protein sequence ID" value="QNK41731.1"/>
    <property type="molecule type" value="Genomic_DNA"/>
</dbReference>
<comment type="similarity">
    <text evidence="3">Belongs to the bacterial solute-binding protein SsuA/TauA family.</text>
</comment>
<proteinExistence type="inferred from homology"/>
<feature type="signal peptide" evidence="8">
    <location>
        <begin position="1"/>
        <end position="21"/>
    </location>
</feature>
<dbReference type="RefSeq" id="WP_187037050.1">
    <property type="nucleotide sequence ID" value="NZ_CP060286.1"/>
</dbReference>
<evidence type="ECO:0000256" key="7">
    <source>
        <dbReference type="ARBA" id="ARBA00023288"/>
    </source>
</evidence>
<reference evidence="10 11" key="1">
    <citation type="submission" date="2020-08" db="EMBL/GenBank/DDBJ databases">
        <title>The isolate Caproiciproducens sp. 7D4C2 produces n-caproate at mildly acidic conditions from hexoses: genome and rBOX comparison with related strains and chain-elongating bacteria.</title>
        <authorList>
            <person name="Esquivel-Elizondo S."/>
            <person name="Bagci C."/>
            <person name="Temovska M."/>
            <person name="Jeon B.S."/>
            <person name="Bessarab I."/>
            <person name="Williams R.B.H."/>
            <person name="Huson D.H."/>
            <person name="Angenent L.T."/>
        </authorList>
    </citation>
    <scope>NUCLEOTIDE SEQUENCE [LARGE SCALE GENOMIC DNA]</scope>
    <source>
        <strain evidence="10 11">7D4C2</strain>
    </source>
</reference>
<feature type="chain" id="PRO_5038668249" evidence="8">
    <location>
        <begin position="22"/>
        <end position="331"/>
    </location>
</feature>
<evidence type="ECO:0000256" key="1">
    <source>
        <dbReference type="ARBA" id="ARBA00004635"/>
    </source>
</evidence>
<comment type="similarity">
    <text evidence="2">Belongs to the NlpA lipoprotein family.</text>
</comment>
<gene>
    <name evidence="10" type="ORF">HCR03_05640</name>
</gene>
<comment type="subcellular location">
    <subcellularLocation>
        <location evidence="1">Membrane</location>
        <topology evidence="1">Lipid-anchor</topology>
    </subcellularLocation>
</comment>
<protein>
    <submittedName>
        <fullName evidence="10">ABC transporter substrate-binding protein</fullName>
    </submittedName>
</protein>
<dbReference type="PROSITE" id="PS51257">
    <property type="entry name" value="PROKAR_LIPOPROTEIN"/>
    <property type="match status" value="1"/>
</dbReference>
<dbReference type="Pfam" id="PF03180">
    <property type="entry name" value="Lipoprotein_9"/>
    <property type="match status" value="1"/>
</dbReference>
<dbReference type="GO" id="GO:0016020">
    <property type="term" value="C:membrane"/>
    <property type="evidence" value="ECO:0007669"/>
    <property type="project" value="UniProtKB-SubCell"/>
</dbReference>
<evidence type="ECO:0000256" key="4">
    <source>
        <dbReference type="ARBA" id="ARBA00022729"/>
    </source>
</evidence>
<evidence type="ECO:0000313" key="10">
    <source>
        <dbReference type="EMBL" id="QNK41731.1"/>
    </source>
</evidence>
<dbReference type="Gene3D" id="3.40.190.10">
    <property type="entry name" value="Periplasmic binding protein-like II"/>
    <property type="match status" value="2"/>
</dbReference>
<keyword evidence="5" id="KW-0472">Membrane</keyword>
<keyword evidence="7" id="KW-0449">Lipoprotein</keyword>
<evidence type="ECO:0000256" key="6">
    <source>
        <dbReference type="ARBA" id="ARBA00023139"/>
    </source>
</evidence>
<evidence type="ECO:0000256" key="3">
    <source>
        <dbReference type="ARBA" id="ARBA00010742"/>
    </source>
</evidence>
<keyword evidence="4 8" id="KW-0732">Signal</keyword>
<sequence>MKKKIRRLAALLAFAMVFSLAACSSGGAGTSSGQSPAQASSAKASSQGEKPVIRLGMMSSSDVIPFALINRNKLDEKYGFTLDLQVFTSAKDRDAALQAGEIDGVLTDYVGVCMYRNAGLDVRITGITDGDYLLLAGKSTGIENLSQIKGKSIAISQNTLIEYALDRILEKNRMQPADVEKEVVSRIPDRLELLRNNKIDLVLLPEPFATLALDDGAVELSSANTIGLYPAVSAFTGKVLEKEGRAIRNLYRAYNEAVDYMNSTDLSEYESTVIDAVGYPKEMNGKIKLKKFRRSKLPPKEDVEDAIQWASTKGLCKSDLSYDSMIDDVAS</sequence>
<accession>A0A7G8TDP0</accession>
<feature type="domain" description="Solute-binding protein family 3/N-terminal" evidence="9">
    <location>
        <begin position="52"/>
        <end position="274"/>
    </location>
</feature>
<dbReference type="AlphaFoldDB" id="A0A7G8TDP0"/>
<evidence type="ECO:0000256" key="2">
    <source>
        <dbReference type="ARBA" id="ARBA00008973"/>
    </source>
</evidence>